<proteinExistence type="predicted"/>
<sequence length="116" mass="13343">MLFFIQKGYGGISMDKETFTKMLMDSTISGRTVFEALLQYLKTAKASDPVAEEEFSRLVAEQRPKVWKKFIEYVTGGHEYCCGPNAIRDDDGCLTKAHKTILMCCHRIKWYLKFGE</sequence>
<gene>
    <name evidence="1" type="ORF">A3C05_00880</name>
</gene>
<dbReference type="AlphaFoldDB" id="A0A1F5WAF8"/>
<comment type="caution">
    <text evidence="1">The sequence shown here is derived from an EMBL/GenBank/DDBJ whole genome shotgun (WGS) entry which is preliminary data.</text>
</comment>
<protein>
    <submittedName>
        <fullName evidence="1">Uncharacterized protein</fullName>
    </submittedName>
</protein>
<evidence type="ECO:0000313" key="1">
    <source>
        <dbReference type="EMBL" id="OGF72638.1"/>
    </source>
</evidence>
<evidence type="ECO:0000313" key="2">
    <source>
        <dbReference type="Proteomes" id="UP000178743"/>
    </source>
</evidence>
<reference evidence="1 2" key="1">
    <citation type="journal article" date="2016" name="Nat. Commun.">
        <title>Thousands of microbial genomes shed light on interconnected biogeochemical processes in an aquifer system.</title>
        <authorList>
            <person name="Anantharaman K."/>
            <person name="Brown C.T."/>
            <person name="Hug L.A."/>
            <person name="Sharon I."/>
            <person name="Castelle C.J."/>
            <person name="Probst A.J."/>
            <person name="Thomas B.C."/>
            <person name="Singh A."/>
            <person name="Wilkins M.J."/>
            <person name="Karaoz U."/>
            <person name="Brodie E.L."/>
            <person name="Williams K.H."/>
            <person name="Hubbard S.S."/>
            <person name="Banfield J.F."/>
        </authorList>
    </citation>
    <scope>NUCLEOTIDE SEQUENCE [LARGE SCALE GENOMIC DNA]</scope>
</reference>
<name>A0A1F5WAF8_9BACT</name>
<dbReference type="EMBL" id="MFHP01000018">
    <property type="protein sequence ID" value="OGF72638.1"/>
    <property type="molecule type" value="Genomic_DNA"/>
</dbReference>
<accession>A0A1F5WAF8</accession>
<dbReference type="Proteomes" id="UP000178743">
    <property type="component" value="Unassembled WGS sequence"/>
</dbReference>
<organism evidence="1 2">
    <name type="scientific">Candidatus Giovannonibacteria bacterium RIFCSPHIGHO2_02_FULL_45_40</name>
    <dbReference type="NCBI Taxonomy" id="1798337"/>
    <lineage>
        <taxon>Bacteria</taxon>
        <taxon>Candidatus Giovannoniibacteriota</taxon>
    </lineage>
</organism>